<keyword evidence="2" id="KW-1185">Reference proteome</keyword>
<dbReference type="PROSITE" id="PS51354">
    <property type="entry name" value="GLUTAREDOXIN_2"/>
    <property type="match status" value="1"/>
</dbReference>
<evidence type="ECO:0008006" key="3">
    <source>
        <dbReference type="Google" id="ProtNLM"/>
    </source>
</evidence>
<protein>
    <recommendedName>
        <fullName evidence="3">Glutaredoxin domain-containing protein</fullName>
    </recommendedName>
</protein>
<accession>A0A843U0J7</accession>
<sequence>MGNGWASSIPDVYEITFIWVHPPSPMAGHPPSPITEFIWGFFPLPGGGASLIIGDGDGGHLHFDRLWCDRSRRLLSVVPTNAFTIDEWDLSMDSGFLNGLKGILGRKQLSLPRVFIDERYMGGPEEIQQLHESGELKKYIEGVPSTEPDVCKSCGDFCFLLCDKWSGDHKFYDKCNAFAFSGSHNVLPFYLIVLEYLNGDSKKNIIL</sequence>
<dbReference type="SUPFAM" id="SSF52833">
    <property type="entry name" value="Thioredoxin-like"/>
    <property type="match status" value="1"/>
</dbReference>
<name>A0A843U0J7_COLES</name>
<proteinExistence type="predicted"/>
<dbReference type="AlphaFoldDB" id="A0A843U0J7"/>
<organism evidence="1 2">
    <name type="scientific">Colocasia esculenta</name>
    <name type="common">Wild taro</name>
    <name type="synonym">Arum esculentum</name>
    <dbReference type="NCBI Taxonomy" id="4460"/>
    <lineage>
        <taxon>Eukaryota</taxon>
        <taxon>Viridiplantae</taxon>
        <taxon>Streptophyta</taxon>
        <taxon>Embryophyta</taxon>
        <taxon>Tracheophyta</taxon>
        <taxon>Spermatophyta</taxon>
        <taxon>Magnoliopsida</taxon>
        <taxon>Liliopsida</taxon>
        <taxon>Araceae</taxon>
        <taxon>Aroideae</taxon>
        <taxon>Colocasieae</taxon>
        <taxon>Colocasia</taxon>
    </lineage>
</organism>
<dbReference type="Gene3D" id="3.40.30.10">
    <property type="entry name" value="Glutaredoxin"/>
    <property type="match status" value="1"/>
</dbReference>
<dbReference type="PANTHER" id="PTHR45669:SF26">
    <property type="entry name" value="GLUTAREDOXIN DOMAIN-CONTAINING PROTEIN"/>
    <property type="match status" value="1"/>
</dbReference>
<dbReference type="Proteomes" id="UP000652761">
    <property type="component" value="Unassembled WGS sequence"/>
</dbReference>
<evidence type="ECO:0000313" key="2">
    <source>
        <dbReference type="Proteomes" id="UP000652761"/>
    </source>
</evidence>
<comment type="caution">
    <text evidence="1">The sequence shown here is derived from an EMBL/GenBank/DDBJ whole genome shotgun (WGS) entry which is preliminary data.</text>
</comment>
<dbReference type="EMBL" id="NMUH01000335">
    <property type="protein sequence ID" value="MQL77168.1"/>
    <property type="molecule type" value="Genomic_DNA"/>
</dbReference>
<reference evidence="1" key="1">
    <citation type="submission" date="2017-07" db="EMBL/GenBank/DDBJ databases">
        <title>Taro Niue Genome Assembly and Annotation.</title>
        <authorList>
            <person name="Atibalentja N."/>
            <person name="Keating K."/>
            <person name="Fields C.J."/>
        </authorList>
    </citation>
    <scope>NUCLEOTIDE SEQUENCE</scope>
    <source>
        <strain evidence="1">Niue_2</strain>
        <tissue evidence="1">Leaf</tissue>
    </source>
</reference>
<dbReference type="PANTHER" id="PTHR45669">
    <property type="entry name" value="GLUTAREDOXIN DOMAIN-CONTAINING CYSTEINE-RICH PROTEIN CG12206-RELATED"/>
    <property type="match status" value="1"/>
</dbReference>
<dbReference type="OrthoDB" id="423313at2759"/>
<dbReference type="InterPro" id="IPR036249">
    <property type="entry name" value="Thioredoxin-like_sf"/>
</dbReference>
<evidence type="ECO:0000313" key="1">
    <source>
        <dbReference type="EMBL" id="MQL77168.1"/>
    </source>
</evidence>
<gene>
    <name evidence="1" type="ORF">Taro_009588</name>
</gene>